<evidence type="ECO:0000313" key="2">
    <source>
        <dbReference type="EMBL" id="WYF46076.1"/>
    </source>
</evidence>
<name>A0AAU6Q746_9DEIO</name>
<protein>
    <submittedName>
        <fullName evidence="2">Uncharacterized protein</fullName>
    </submittedName>
</protein>
<feature type="region of interest" description="Disordered" evidence="1">
    <location>
        <begin position="33"/>
        <end position="55"/>
    </location>
</feature>
<dbReference type="RefSeq" id="WP_339097491.1">
    <property type="nucleotide sequence ID" value="NZ_CP149783.1"/>
</dbReference>
<feature type="compositionally biased region" description="Low complexity" evidence="1">
    <location>
        <begin position="34"/>
        <end position="43"/>
    </location>
</feature>
<sequence length="55" mass="5613">MLLTACAQNGPTHLRERGDAIVIPQTVSGPPAPLASALAGADDLSLRSGEQSTEK</sequence>
<accession>A0AAU6Q746</accession>
<organism evidence="2">
    <name type="scientific">Deinococcus sp. VB142</name>
    <dbReference type="NCBI Taxonomy" id="3112952"/>
    <lineage>
        <taxon>Bacteria</taxon>
        <taxon>Thermotogati</taxon>
        <taxon>Deinococcota</taxon>
        <taxon>Deinococci</taxon>
        <taxon>Deinococcales</taxon>
        <taxon>Deinococcaceae</taxon>
        <taxon>Deinococcus</taxon>
    </lineage>
</organism>
<proteinExistence type="predicted"/>
<dbReference type="EMBL" id="CP149783">
    <property type="protein sequence ID" value="WYF46076.1"/>
    <property type="molecule type" value="Genomic_DNA"/>
</dbReference>
<dbReference type="AlphaFoldDB" id="A0AAU6Q746"/>
<reference evidence="2" key="1">
    <citation type="submission" date="2024-03" db="EMBL/GenBank/DDBJ databases">
        <title>Deinococcus weizhi sp. nov., isolated from human skin.</title>
        <authorList>
            <person name="Wei Z."/>
            <person name="Tian F."/>
            <person name="Yang C."/>
            <person name="Xin L.T."/>
            <person name="Wen Z.J."/>
            <person name="Lan K.C."/>
            <person name="Yu L."/>
            <person name="Zhe W."/>
            <person name="Dan F.D."/>
            <person name="Jun W."/>
            <person name="Rui Z."/>
            <person name="Yong X.J."/>
            <person name="Ting Y."/>
            <person name="Wei X."/>
            <person name="Xu Z.G."/>
            <person name="Xin Z."/>
            <person name="Dong F.G."/>
            <person name="Ni X.M."/>
            <person name="Zheng M.G."/>
            <person name="Chun Y."/>
            <person name="Qian W.X."/>
        </authorList>
    </citation>
    <scope>NUCLEOTIDE SEQUENCE</scope>
    <source>
        <strain evidence="2">VB142</strain>
    </source>
</reference>
<gene>
    <name evidence="2" type="ORF">WDJ50_16780</name>
</gene>
<evidence type="ECO:0000256" key="1">
    <source>
        <dbReference type="SAM" id="MobiDB-lite"/>
    </source>
</evidence>